<evidence type="ECO:0000313" key="4">
    <source>
        <dbReference type="EMBL" id="KAJ5152932.1"/>
    </source>
</evidence>
<dbReference type="PROSITE" id="PS50088">
    <property type="entry name" value="ANK_REPEAT"/>
    <property type="match status" value="1"/>
</dbReference>
<dbReference type="Proteomes" id="UP001149163">
    <property type="component" value="Unassembled WGS sequence"/>
</dbReference>
<dbReference type="InterPro" id="IPR036770">
    <property type="entry name" value="Ankyrin_rpt-contain_sf"/>
</dbReference>
<evidence type="ECO:0000313" key="5">
    <source>
        <dbReference type="Proteomes" id="UP001149163"/>
    </source>
</evidence>
<dbReference type="SUPFAM" id="SSF48403">
    <property type="entry name" value="Ankyrin repeat"/>
    <property type="match status" value="1"/>
</dbReference>
<dbReference type="GeneID" id="81430710"/>
<reference evidence="4" key="1">
    <citation type="submission" date="2022-11" db="EMBL/GenBank/DDBJ databases">
        <authorList>
            <person name="Petersen C."/>
        </authorList>
    </citation>
    <scope>NUCLEOTIDE SEQUENCE</scope>
    <source>
        <strain evidence="4">IBT 26290</strain>
    </source>
</reference>
<dbReference type="PANTHER" id="PTHR24189">
    <property type="entry name" value="MYOTROPHIN"/>
    <property type="match status" value="1"/>
</dbReference>
<protein>
    <submittedName>
        <fullName evidence="4">Uncharacterized protein</fullName>
    </submittedName>
</protein>
<dbReference type="Pfam" id="PF12796">
    <property type="entry name" value="Ank_2"/>
    <property type="match status" value="1"/>
</dbReference>
<evidence type="ECO:0000256" key="1">
    <source>
        <dbReference type="ARBA" id="ARBA00022737"/>
    </source>
</evidence>
<dbReference type="AlphaFoldDB" id="A0A9W9LG13"/>
<reference evidence="4" key="2">
    <citation type="journal article" date="2023" name="IMA Fungus">
        <title>Comparative genomic study of the Penicillium genus elucidates a diverse pangenome and 15 lateral gene transfer events.</title>
        <authorList>
            <person name="Petersen C."/>
            <person name="Sorensen T."/>
            <person name="Nielsen M.R."/>
            <person name="Sondergaard T.E."/>
            <person name="Sorensen J.L."/>
            <person name="Fitzpatrick D.A."/>
            <person name="Frisvad J.C."/>
            <person name="Nielsen K.L."/>
        </authorList>
    </citation>
    <scope>NUCLEOTIDE SEQUENCE</scope>
    <source>
        <strain evidence="4">IBT 26290</strain>
    </source>
</reference>
<dbReference type="PANTHER" id="PTHR24189:SF50">
    <property type="entry name" value="ANKYRIN REPEAT AND SOCS BOX PROTEIN 2"/>
    <property type="match status" value="1"/>
</dbReference>
<comment type="caution">
    <text evidence="4">The sequence shown here is derived from an EMBL/GenBank/DDBJ whole genome shotgun (WGS) entry which is preliminary data.</text>
</comment>
<name>A0A9W9LG13_9EURO</name>
<accession>A0A9W9LG13</accession>
<dbReference type="InterPro" id="IPR002110">
    <property type="entry name" value="Ankyrin_rpt"/>
</dbReference>
<evidence type="ECO:0000256" key="3">
    <source>
        <dbReference type="PROSITE-ProRule" id="PRU00023"/>
    </source>
</evidence>
<dbReference type="Gene3D" id="1.25.40.20">
    <property type="entry name" value="Ankyrin repeat-containing domain"/>
    <property type="match status" value="2"/>
</dbReference>
<keyword evidence="1" id="KW-0677">Repeat</keyword>
<dbReference type="PROSITE" id="PS50297">
    <property type="entry name" value="ANK_REP_REGION"/>
    <property type="match status" value="1"/>
</dbReference>
<proteinExistence type="predicted"/>
<keyword evidence="5" id="KW-1185">Reference proteome</keyword>
<dbReference type="InterPro" id="IPR050745">
    <property type="entry name" value="Multifunctional_regulatory"/>
</dbReference>
<evidence type="ECO:0000256" key="2">
    <source>
        <dbReference type="ARBA" id="ARBA00023043"/>
    </source>
</evidence>
<feature type="repeat" description="ANK" evidence="3">
    <location>
        <begin position="197"/>
        <end position="229"/>
    </location>
</feature>
<keyword evidence="2 3" id="KW-0040">ANK repeat</keyword>
<dbReference type="SMART" id="SM00248">
    <property type="entry name" value="ANK"/>
    <property type="match status" value="3"/>
</dbReference>
<gene>
    <name evidence="4" type="ORF">N7482_009410</name>
</gene>
<sequence>MTLKDPFVEAFLDACYEGDLPKTQEAIASGRLNSEDLDDGLAEATSMAHTELVAALFDAGASVSAKPVDALPRDGRLEVQHPAVVRLFFGHGLDPNATDSNGEPILAFMQDPECAREFLSRGADPNRVGPQGTPVLLTAIACLREDDTTLLELFLEYGARLKPEHLFEALGRRDTDSQFKTSYLLGKGLDPNASHTTWGTPLHCAIRNNHTSAIKVLLDAGADPTVRSEGRHFHGKTALEVAEWVRNPNDRSAILSLLQSAQERDAISQDKEMSQ</sequence>
<dbReference type="RefSeq" id="XP_056539240.1">
    <property type="nucleotide sequence ID" value="XM_056691534.1"/>
</dbReference>
<organism evidence="4 5">
    <name type="scientific">Penicillium canariense</name>
    <dbReference type="NCBI Taxonomy" id="189055"/>
    <lineage>
        <taxon>Eukaryota</taxon>
        <taxon>Fungi</taxon>
        <taxon>Dikarya</taxon>
        <taxon>Ascomycota</taxon>
        <taxon>Pezizomycotina</taxon>
        <taxon>Eurotiomycetes</taxon>
        <taxon>Eurotiomycetidae</taxon>
        <taxon>Eurotiales</taxon>
        <taxon>Aspergillaceae</taxon>
        <taxon>Penicillium</taxon>
    </lineage>
</organism>
<dbReference type="EMBL" id="JAPQKN010000007">
    <property type="protein sequence ID" value="KAJ5152932.1"/>
    <property type="molecule type" value="Genomic_DNA"/>
</dbReference>
<dbReference type="OrthoDB" id="341259at2759"/>